<proteinExistence type="predicted"/>
<evidence type="ECO:0000259" key="2">
    <source>
        <dbReference type="Pfam" id="PF06938"/>
    </source>
</evidence>
<dbReference type="RefSeq" id="WP_407068323.1">
    <property type="nucleotide sequence ID" value="NZ_JBJJXE010000001.1"/>
</dbReference>
<feature type="compositionally biased region" description="Polar residues" evidence="1">
    <location>
        <begin position="10"/>
        <end position="21"/>
    </location>
</feature>
<dbReference type="InterPro" id="IPR048341">
    <property type="entry name" value="DUF1285_N"/>
</dbReference>
<evidence type="ECO:0000313" key="4">
    <source>
        <dbReference type="EMBL" id="MFL1731413.1"/>
    </source>
</evidence>
<name>A0ABW8U2K4_9GAMM</name>
<dbReference type="InterPro" id="IPR048342">
    <property type="entry name" value="DUF1285_C"/>
</dbReference>
<dbReference type="Gene3D" id="3.10.540.10">
    <property type="entry name" value="duf1285 like domain"/>
    <property type="match status" value="1"/>
</dbReference>
<dbReference type="Proteomes" id="UP001624684">
    <property type="component" value="Unassembled WGS sequence"/>
</dbReference>
<keyword evidence="5" id="KW-1185">Reference proteome</keyword>
<sequence>MTQKNDEITDNQSKNINKNNTIDKLLSEIGNQSSQRKTPPLDAWYPSRVHDFDVVIKDNGEWHHAGSKMTRQSLIDLFASVLWGQVENGQAQYFLKTPSDLYRIQVDDAPLLINTVDEIEQDGKKWIVFGTTTGDQIMLGDDSLYFKEFDKDGRKEQRLYIDARFGLVARISNNVLYHLVEMGELCELGDKTALILKSGGRTHHVEVPND</sequence>
<protein>
    <submittedName>
        <fullName evidence="4">DUF1285 domain-containing protein</fullName>
    </submittedName>
</protein>
<dbReference type="Gene3D" id="2.30.270.10">
    <property type="entry name" value="duf1285 protein"/>
    <property type="match status" value="1"/>
</dbReference>
<feature type="domain" description="DUF1285" evidence="2">
    <location>
        <begin position="39"/>
        <end position="109"/>
    </location>
</feature>
<feature type="region of interest" description="Disordered" evidence="1">
    <location>
        <begin position="1"/>
        <end position="21"/>
    </location>
</feature>
<dbReference type="EMBL" id="JBJJXE010000001">
    <property type="protein sequence ID" value="MFL1731413.1"/>
    <property type="molecule type" value="Genomic_DNA"/>
</dbReference>
<evidence type="ECO:0000313" key="5">
    <source>
        <dbReference type="Proteomes" id="UP001624684"/>
    </source>
</evidence>
<dbReference type="Pfam" id="PF06938">
    <property type="entry name" value="DUF1285_N"/>
    <property type="match status" value="1"/>
</dbReference>
<evidence type="ECO:0000256" key="1">
    <source>
        <dbReference type="SAM" id="MobiDB-lite"/>
    </source>
</evidence>
<dbReference type="Pfam" id="PF21028">
    <property type="entry name" value="DUF1285_C"/>
    <property type="match status" value="1"/>
</dbReference>
<comment type="caution">
    <text evidence="4">The sequence shown here is derived from an EMBL/GenBank/DDBJ whole genome shotgun (WGS) entry which is preliminary data.</text>
</comment>
<dbReference type="InterPro" id="IPR023361">
    <property type="entry name" value="DUF1285_beta_roll_sf"/>
</dbReference>
<reference evidence="4 5" key="1">
    <citation type="submission" date="2024-11" db="EMBL/GenBank/DDBJ databases">
        <title>First Report of Moraxella oculi in Brazil in an Infectious Bovine Keratoconjunctivitis Outbreak.</title>
        <authorList>
            <person name="Carvalho C.V."/>
            <person name="Domingues R."/>
            <person name="Coutinho C."/>
            <person name="Honorio N.T.B.S."/>
            <person name="Faza D.R.L.R."/>
            <person name="Carvalho W.A."/>
            <person name="Machado A.B.F."/>
            <person name="Martins M.F."/>
            <person name="Gaspar E.B."/>
        </authorList>
    </citation>
    <scope>NUCLEOTIDE SEQUENCE [LARGE SCALE GENOMIC DNA]</scope>
    <source>
        <strain evidence="4 5">2117LE</strain>
    </source>
</reference>
<gene>
    <name evidence="4" type="ORF">ACJHVH_00130</name>
</gene>
<evidence type="ECO:0000259" key="3">
    <source>
        <dbReference type="Pfam" id="PF21028"/>
    </source>
</evidence>
<accession>A0ABW8U2K4</accession>
<organism evidence="4 5">
    <name type="scientific">Moraxella oculi</name>
    <dbReference type="NCBI Taxonomy" id="2940516"/>
    <lineage>
        <taxon>Bacteria</taxon>
        <taxon>Pseudomonadati</taxon>
        <taxon>Pseudomonadota</taxon>
        <taxon>Gammaproteobacteria</taxon>
        <taxon>Moraxellales</taxon>
        <taxon>Moraxellaceae</taxon>
        <taxon>Moraxella</taxon>
    </lineage>
</organism>
<feature type="domain" description="DUF1285" evidence="3">
    <location>
        <begin position="110"/>
        <end position="204"/>
    </location>
</feature>